<feature type="domain" description="AB hydrolase-1" evidence="1">
    <location>
        <begin position="23"/>
        <end position="157"/>
    </location>
</feature>
<proteinExistence type="predicted"/>
<evidence type="ECO:0000313" key="2">
    <source>
        <dbReference type="EMBL" id="MBZ0155630.1"/>
    </source>
</evidence>
<sequence>MERKVLEVKGIRMSWEEHGEGLPVIYLHGIPTSPGLWRHVVPSVAATRALAWEMVGYGGSIPEGKGRDISVRSQADYLVSWMQAAGVERALLVGHDLGGGVAQIVVVRYPERVLGLVLMNAVCYDSWPIPEVKVMQTAGMLMERLPEKAFSFIFRQFLSQGHDRPGRAEESLAVHWPYYAAAGGASAFIRQIRSLDVRDTLSISDQLSHVKIPARLVWGAADRFQKIGYGYRLAHDLRAPLERIEEGKHFVPEDHPERVAQNINMLLEQLRSV</sequence>
<dbReference type="GO" id="GO:0016020">
    <property type="term" value="C:membrane"/>
    <property type="evidence" value="ECO:0007669"/>
    <property type="project" value="TreeGrafter"/>
</dbReference>
<keyword evidence="2" id="KW-0378">Hydrolase</keyword>
<organism evidence="2 3">
    <name type="scientific">Candidatus Nitrobium versatile</name>
    <dbReference type="NCBI Taxonomy" id="2884831"/>
    <lineage>
        <taxon>Bacteria</taxon>
        <taxon>Pseudomonadati</taxon>
        <taxon>Nitrospirota</taxon>
        <taxon>Nitrospiria</taxon>
        <taxon>Nitrospirales</taxon>
        <taxon>Nitrospiraceae</taxon>
        <taxon>Candidatus Nitrobium</taxon>
    </lineage>
</organism>
<dbReference type="SUPFAM" id="SSF53474">
    <property type="entry name" value="alpha/beta-Hydrolases"/>
    <property type="match status" value="1"/>
</dbReference>
<comment type="caution">
    <text evidence="2">The sequence shown here is derived from an EMBL/GenBank/DDBJ whole genome shotgun (WGS) entry which is preliminary data.</text>
</comment>
<dbReference type="InterPro" id="IPR000639">
    <property type="entry name" value="Epox_hydrolase-like"/>
</dbReference>
<dbReference type="Gene3D" id="3.40.50.1820">
    <property type="entry name" value="alpha/beta hydrolase"/>
    <property type="match status" value="1"/>
</dbReference>
<reference evidence="2" key="1">
    <citation type="journal article" date="2021" name="bioRxiv">
        <title>Unraveling nitrogen, sulfur and carbon metabolic pathways and microbial community transcriptional responses to substrate deprivation and toxicity stresses in a bioreactor mimicking anoxic brackish coastal sediment conditions.</title>
        <authorList>
            <person name="Martins P.D."/>
            <person name="Echeveste M.J."/>
            <person name="Arshad A."/>
            <person name="Kurth J."/>
            <person name="Ouboter H."/>
            <person name="Jetten M.S.M."/>
            <person name="Welte C.U."/>
        </authorList>
    </citation>
    <scope>NUCLEOTIDE SEQUENCE</scope>
    <source>
        <strain evidence="2">MAG_39</strain>
    </source>
</reference>
<dbReference type="PANTHER" id="PTHR43798:SF33">
    <property type="entry name" value="HYDROLASE, PUTATIVE (AFU_ORTHOLOGUE AFUA_2G14860)-RELATED"/>
    <property type="match status" value="1"/>
</dbReference>
<dbReference type="InterPro" id="IPR029058">
    <property type="entry name" value="AB_hydrolase_fold"/>
</dbReference>
<dbReference type="EMBL" id="JAIOIV010000040">
    <property type="protein sequence ID" value="MBZ0155630.1"/>
    <property type="molecule type" value="Genomic_DNA"/>
</dbReference>
<dbReference type="PRINTS" id="PR00412">
    <property type="entry name" value="EPOXHYDRLASE"/>
</dbReference>
<evidence type="ECO:0000313" key="3">
    <source>
        <dbReference type="Proteomes" id="UP000705867"/>
    </source>
</evidence>
<dbReference type="AlphaFoldDB" id="A0A953JAN5"/>
<accession>A0A953JAN5</accession>
<evidence type="ECO:0000259" key="1">
    <source>
        <dbReference type="Pfam" id="PF00561"/>
    </source>
</evidence>
<dbReference type="PANTHER" id="PTHR43798">
    <property type="entry name" value="MONOACYLGLYCEROL LIPASE"/>
    <property type="match status" value="1"/>
</dbReference>
<dbReference type="InterPro" id="IPR000073">
    <property type="entry name" value="AB_hydrolase_1"/>
</dbReference>
<dbReference type="InterPro" id="IPR050266">
    <property type="entry name" value="AB_hydrolase_sf"/>
</dbReference>
<dbReference type="Proteomes" id="UP000705867">
    <property type="component" value="Unassembled WGS sequence"/>
</dbReference>
<protein>
    <submittedName>
        <fullName evidence="2">Alpha/beta fold hydrolase</fullName>
    </submittedName>
</protein>
<reference evidence="2" key="2">
    <citation type="submission" date="2021-08" db="EMBL/GenBank/DDBJ databases">
        <authorList>
            <person name="Dalcin Martins P."/>
        </authorList>
    </citation>
    <scope>NUCLEOTIDE SEQUENCE</scope>
    <source>
        <strain evidence="2">MAG_39</strain>
    </source>
</reference>
<dbReference type="Pfam" id="PF00561">
    <property type="entry name" value="Abhydrolase_1"/>
    <property type="match status" value="1"/>
</dbReference>
<name>A0A953JAN5_9BACT</name>
<dbReference type="PRINTS" id="PR00111">
    <property type="entry name" value="ABHYDROLASE"/>
</dbReference>
<gene>
    <name evidence="2" type="ORF">K8I29_05355</name>
</gene>
<dbReference type="GO" id="GO:0016787">
    <property type="term" value="F:hydrolase activity"/>
    <property type="evidence" value="ECO:0007669"/>
    <property type="project" value="UniProtKB-KW"/>
</dbReference>